<evidence type="ECO:0000313" key="3">
    <source>
        <dbReference type="EMBL" id="GAA0466189.1"/>
    </source>
</evidence>
<dbReference type="PANTHER" id="PTHR23150:SF19">
    <property type="entry name" value="FORMYLGLYCINE-GENERATING ENZYME"/>
    <property type="match status" value="1"/>
</dbReference>
<dbReference type="InterPro" id="IPR016187">
    <property type="entry name" value="CTDL_fold"/>
</dbReference>
<feature type="domain" description="Sulfatase-modifying factor enzyme-like" evidence="2">
    <location>
        <begin position="114"/>
        <end position="236"/>
    </location>
</feature>
<sequence length="297" mass="33319">MFKPCVMSFLKHILLAILGLTISSFCAAETKQVGIIEMEGLTAVGGERKFCKECPVFVRVPQAPEGLRRIKYVAKYELTWTDYLKSVSQGKCTMPGNLTYSLEADPITIKQLDIRWTVVSLNIHQMRCYADWVATHAGLKVDLPTNDEWEWFARAESVGKYPWGDDPDPEKAMVYETRSHSSFGFAYGFGSTQKNWPEHSGGPVGLFPPNNFGLYDIIGHHAEITKDSFDAFQLFKDKLGVEMKSMRGRLAYPLYGGSHLDQIEKIGIKRTGGAIADFDGKLSTTAALRLVAYEDRR</sequence>
<feature type="chain" id="PRO_5047239231" description="Sulfatase-modifying factor enzyme-like domain-containing protein" evidence="1">
    <location>
        <begin position="28"/>
        <end position="297"/>
    </location>
</feature>
<keyword evidence="4" id="KW-1185">Reference proteome</keyword>
<dbReference type="EMBL" id="BAAAEM010000002">
    <property type="protein sequence ID" value="GAA0466189.1"/>
    <property type="molecule type" value="Genomic_DNA"/>
</dbReference>
<evidence type="ECO:0000313" key="4">
    <source>
        <dbReference type="Proteomes" id="UP001500713"/>
    </source>
</evidence>
<accession>A0ABN1A2V7</accession>
<feature type="signal peptide" evidence="1">
    <location>
        <begin position="1"/>
        <end position="27"/>
    </location>
</feature>
<name>A0ABN1A2V7_9SPHN</name>
<dbReference type="PANTHER" id="PTHR23150">
    <property type="entry name" value="SULFATASE MODIFYING FACTOR 1, 2"/>
    <property type="match status" value="1"/>
</dbReference>
<dbReference type="InterPro" id="IPR051043">
    <property type="entry name" value="Sulfatase_Mod_Factor_Kinase"/>
</dbReference>
<comment type="caution">
    <text evidence="3">The sequence shown here is derived from an EMBL/GenBank/DDBJ whole genome shotgun (WGS) entry which is preliminary data.</text>
</comment>
<dbReference type="SUPFAM" id="SSF56436">
    <property type="entry name" value="C-type lectin-like"/>
    <property type="match status" value="1"/>
</dbReference>
<dbReference type="Pfam" id="PF03781">
    <property type="entry name" value="FGE-sulfatase"/>
    <property type="match status" value="1"/>
</dbReference>
<dbReference type="InterPro" id="IPR005532">
    <property type="entry name" value="SUMF_dom"/>
</dbReference>
<evidence type="ECO:0000259" key="2">
    <source>
        <dbReference type="Pfam" id="PF03781"/>
    </source>
</evidence>
<organism evidence="3 4">
    <name type="scientific">Parasphingorhabdus litoris</name>
    <dbReference type="NCBI Taxonomy" id="394733"/>
    <lineage>
        <taxon>Bacteria</taxon>
        <taxon>Pseudomonadati</taxon>
        <taxon>Pseudomonadota</taxon>
        <taxon>Alphaproteobacteria</taxon>
        <taxon>Sphingomonadales</taxon>
        <taxon>Sphingomonadaceae</taxon>
        <taxon>Parasphingorhabdus</taxon>
    </lineage>
</organism>
<reference evidence="3 4" key="1">
    <citation type="journal article" date="2019" name="Int. J. Syst. Evol. Microbiol.">
        <title>The Global Catalogue of Microorganisms (GCM) 10K type strain sequencing project: providing services to taxonomists for standard genome sequencing and annotation.</title>
        <authorList>
            <consortium name="The Broad Institute Genomics Platform"/>
            <consortium name="The Broad Institute Genome Sequencing Center for Infectious Disease"/>
            <person name="Wu L."/>
            <person name="Ma J."/>
        </authorList>
    </citation>
    <scope>NUCLEOTIDE SEQUENCE [LARGE SCALE GENOMIC DNA]</scope>
    <source>
        <strain evidence="3 4">JCM 14162</strain>
    </source>
</reference>
<proteinExistence type="predicted"/>
<protein>
    <recommendedName>
        <fullName evidence="2">Sulfatase-modifying factor enzyme-like domain-containing protein</fullName>
    </recommendedName>
</protein>
<dbReference type="Proteomes" id="UP001500713">
    <property type="component" value="Unassembled WGS sequence"/>
</dbReference>
<keyword evidence="1" id="KW-0732">Signal</keyword>
<evidence type="ECO:0000256" key="1">
    <source>
        <dbReference type="SAM" id="SignalP"/>
    </source>
</evidence>
<dbReference type="InterPro" id="IPR042095">
    <property type="entry name" value="SUMF_sf"/>
</dbReference>
<gene>
    <name evidence="3" type="ORF">GCM10009096_03570</name>
</gene>
<dbReference type="Gene3D" id="3.90.1580.10">
    <property type="entry name" value="paralog of FGE (formylglycine-generating enzyme)"/>
    <property type="match status" value="1"/>
</dbReference>